<dbReference type="Proteomes" id="UP000693970">
    <property type="component" value="Unassembled WGS sequence"/>
</dbReference>
<dbReference type="Pfam" id="PF22421">
    <property type="entry name" value="SYY_C-terminal"/>
    <property type="match status" value="1"/>
</dbReference>
<sequence length="497" mass="54859">MALSSRGATGFSASTMIRQYLAKTSLTTTTPRTSWSIRRMSATANPPSPTTGTTEVEEVDVSSSSSSSSIYVQEADTLAGLQSTFLKTMRDRGFLHQCTNIAELDQQLLNNAPVSAYLGFDATADSLHVGSLLQIMILRHLQKSGHRPIVLIGGGTSKVGDPTGKDESRKMLSEEDIQRNTDGISKVFETFLTFGDGDGDAMMVNNDDWLSSLKYLDFLREYGTQFTINRMLSFESVKQRLNREAPFSFLEFNYMILQAYDFLELYRRYNAILQLGGSDQWGNMISGTELGRRCEGAQLFALTAPLITKSDGTKMGKTAGGAIWLNADKLSEYDYWQFWRNTSDEDVIRFLKLFTEVPLEEIAKLEELKGSDINQAKIVLADEATAMLHGRDCLAQIHETVENMFKGAGEVTEGLPRIFVTASDLEGDGKRLADLFLDLELATSRKDARRLIAGGGAKMGDEKITDEAAVLTLADFNGKTEIVLRAGKKRAGVVELQ</sequence>
<comment type="similarity">
    <text evidence="13">Belongs to the class-I aminoacyl-tRNA synthetase family.</text>
</comment>
<dbReference type="InterPro" id="IPR002305">
    <property type="entry name" value="aa-tRNA-synth_Ic"/>
</dbReference>
<evidence type="ECO:0000256" key="2">
    <source>
        <dbReference type="ARBA" id="ARBA00013160"/>
    </source>
</evidence>
<evidence type="ECO:0000256" key="4">
    <source>
        <dbReference type="ARBA" id="ARBA00022598"/>
    </source>
</evidence>
<evidence type="ECO:0000313" key="17">
    <source>
        <dbReference type="Proteomes" id="UP000693970"/>
    </source>
</evidence>
<dbReference type="GO" id="GO:0004831">
    <property type="term" value="F:tyrosine-tRNA ligase activity"/>
    <property type="evidence" value="ECO:0007669"/>
    <property type="project" value="UniProtKB-EC"/>
</dbReference>
<evidence type="ECO:0000313" key="16">
    <source>
        <dbReference type="EMBL" id="KAG7368303.1"/>
    </source>
</evidence>
<dbReference type="GO" id="GO:0006437">
    <property type="term" value="P:tyrosyl-tRNA aminoacylation"/>
    <property type="evidence" value="ECO:0007669"/>
    <property type="project" value="InterPro"/>
</dbReference>
<dbReference type="EMBL" id="JAGRRH010000006">
    <property type="protein sequence ID" value="KAG7368303.1"/>
    <property type="molecule type" value="Genomic_DNA"/>
</dbReference>
<dbReference type="GO" id="GO:0003723">
    <property type="term" value="F:RNA binding"/>
    <property type="evidence" value="ECO:0007669"/>
    <property type="project" value="UniProtKB-KW"/>
</dbReference>
<dbReference type="GO" id="GO:0042802">
    <property type="term" value="F:identical protein binding"/>
    <property type="evidence" value="ECO:0007669"/>
    <property type="project" value="UniProtKB-ARBA"/>
</dbReference>
<comment type="caution">
    <text evidence="16">The sequence shown here is derived from an EMBL/GenBank/DDBJ whole genome shotgun (WGS) entry which is preliminary data.</text>
</comment>
<dbReference type="GO" id="GO:0005524">
    <property type="term" value="F:ATP binding"/>
    <property type="evidence" value="ECO:0007669"/>
    <property type="project" value="UniProtKB-KW"/>
</dbReference>
<keyword evidence="7 12" id="KW-0694">RNA-binding</keyword>
<dbReference type="GO" id="GO:0005829">
    <property type="term" value="C:cytosol"/>
    <property type="evidence" value="ECO:0007669"/>
    <property type="project" value="TreeGrafter"/>
</dbReference>
<evidence type="ECO:0000256" key="9">
    <source>
        <dbReference type="ARBA" id="ARBA00023146"/>
    </source>
</evidence>
<dbReference type="CDD" id="cd00805">
    <property type="entry name" value="TyrRS_core"/>
    <property type="match status" value="1"/>
</dbReference>
<gene>
    <name evidence="16" type="ORF">IV203_031046</name>
</gene>
<evidence type="ECO:0000256" key="10">
    <source>
        <dbReference type="ARBA" id="ARBA00033323"/>
    </source>
</evidence>
<reference evidence="16" key="1">
    <citation type="journal article" date="2021" name="Sci. Rep.">
        <title>Diploid genomic architecture of Nitzschia inconspicua, an elite biomass production diatom.</title>
        <authorList>
            <person name="Oliver A."/>
            <person name="Podell S."/>
            <person name="Pinowska A."/>
            <person name="Traller J.C."/>
            <person name="Smith S.R."/>
            <person name="McClure R."/>
            <person name="Beliaev A."/>
            <person name="Bohutskyi P."/>
            <person name="Hill E.A."/>
            <person name="Rabines A."/>
            <person name="Zheng H."/>
            <person name="Allen L.Z."/>
            <person name="Kuo A."/>
            <person name="Grigoriev I.V."/>
            <person name="Allen A.E."/>
            <person name="Hazlebeck D."/>
            <person name="Allen E.E."/>
        </authorList>
    </citation>
    <scope>NUCLEOTIDE SEQUENCE</scope>
    <source>
        <strain evidence="16">Hildebrandi</strain>
    </source>
</reference>
<keyword evidence="4 13" id="KW-0436">Ligase</keyword>
<dbReference type="InterPro" id="IPR002307">
    <property type="entry name" value="Tyr-tRNA-ligase"/>
</dbReference>
<dbReference type="PANTHER" id="PTHR11766:SF0">
    <property type="entry name" value="TYROSINE--TRNA LIGASE, MITOCHONDRIAL"/>
    <property type="match status" value="1"/>
</dbReference>
<evidence type="ECO:0000256" key="13">
    <source>
        <dbReference type="RuleBase" id="RU363036"/>
    </source>
</evidence>
<evidence type="ECO:0000256" key="8">
    <source>
        <dbReference type="ARBA" id="ARBA00022917"/>
    </source>
</evidence>
<keyword evidence="8 13" id="KW-0648">Protein biosynthesis</keyword>
<dbReference type="FunFam" id="1.10.240.10:FF:000001">
    <property type="entry name" value="Tyrosine--tRNA ligase"/>
    <property type="match status" value="1"/>
</dbReference>
<comment type="subcellular location">
    <subcellularLocation>
        <location evidence="1">Cytoplasm</location>
    </subcellularLocation>
</comment>
<evidence type="ECO:0000256" key="14">
    <source>
        <dbReference type="SAM" id="MobiDB-lite"/>
    </source>
</evidence>
<evidence type="ECO:0000256" key="12">
    <source>
        <dbReference type="PROSITE-ProRule" id="PRU00182"/>
    </source>
</evidence>
<dbReference type="OrthoDB" id="337870at2759"/>
<protein>
    <recommendedName>
        <fullName evidence="2">tyrosine--tRNA ligase</fullName>
        <ecNumber evidence="2">6.1.1.1</ecNumber>
    </recommendedName>
    <alternativeName>
        <fullName evidence="10">Tyrosyl-tRNA synthetase</fullName>
    </alternativeName>
</protein>
<evidence type="ECO:0000256" key="5">
    <source>
        <dbReference type="ARBA" id="ARBA00022741"/>
    </source>
</evidence>
<dbReference type="HAMAP" id="MF_02006">
    <property type="entry name" value="Tyr_tRNA_synth_type1"/>
    <property type="match status" value="1"/>
</dbReference>
<dbReference type="PROSITE" id="PS50889">
    <property type="entry name" value="S4"/>
    <property type="match status" value="1"/>
</dbReference>
<dbReference type="AlphaFoldDB" id="A0A9K3LTK9"/>
<dbReference type="InterPro" id="IPR024088">
    <property type="entry name" value="Tyr-tRNA-ligase_bac-type"/>
</dbReference>
<evidence type="ECO:0000256" key="7">
    <source>
        <dbReference type="ARBA" id="ARBA00022884"/>
    </source>
</evidence>
<organism evidence="16 17">
    <name type="scientific">Nitzschia inconspicua</name>
    <dbReference type="NCBI Taxonomy" id="303405"/>
    <lineage>
        <taxon>Eukaryota</taxon>
        <taxon>Sar</taxon>
        <taxon>Stramenopiles</taxon>
        <taxon>Ochrophyta</taxon>
        <taxon>Bacillariophyta</taxon>
        <taxon>Bacillariophyceae</taxon>
        <taxon>Bacillariophycidae</taxon>
        <taxon>Bacillariales</taxon>
        <taxon>Bacillariaceae</taxon>
        <taxon>Nitzschia</taxon>
    </lineage>
</organism>
<dbReference type="InterPro" id="IPR024107">
    <property type="entry name" value="Tyr-tRNA-ligase_bac_1"/>
</dbReference>
<evidence type="ECO:0000256" key="11">
    <source>
        <dbReference type="ARBA" id="ARBA00048248"/>
    </source>
</evidence>
<dbReference type="PANTHER" id="PTHR11766">
    <property type="entry name" value="TYROSYL-TRNA SYNTHETASE"/>
    <property type="match status" value="1"/>
</dbReference>
<dbReference type="Pfam" id="PF00579">
    <property type="entry name" value="tRNA-synt_1b"/>
    <property type="match status" value="1"/>
</dbReference>
<keyword evidence="9 13" id="KW-0030">Aminoacyl-tRNA synthetase</keyword>
<evidence type="ECO:0000256" key="3">
    <source>
        <dbReference type="ARBA" id="ARBA00022490"/>
    </source>
</evidence>
<accession>A0A9K3LTK9</accession>
<keyword evidence="17" id="KW-1185">Reference proteome</keyword>
<dbReference type="NCBIfam" id="TIGR00234">
    <property type="entry name" value="tyrS"/>
    <property type="match status" value="1"/>
</dbReference>
<dbReference type="EC" id="6.1.1.1" evidence="2"/>
<dbReference type="FunFam" id="3.40.50.620:FF:000008">
    <property type="entry name" value="Tyrosine--tRNA ligase"/>
    <property type="match status" value="1"/>
</dbReference>
<evidence type="ECO:0000256" key="6">
    <source>
        <dbReference type="ARBA" id="ARBA00022840"/>
    </source>
</evidence>
<evidence type="ECO:0000259" key="15">
    <source>
        <dbReference type="Pfam" id="PF22421"/>
    </source>
</evidence>
<name>A0A9K3LTK9_9STRA</name>
<evidence type="ECO:0000256" key="1">
    <source>
        <dbReference type="ARBA" id="ARBA00004496"/>
    </source>
</evidence>
<comment type="catalytic activity">
    <reaction evidence="11">
        <text>tRNA(Tyr) + L-tyrosine + ATP = L-tyrosyl-tRNA(Tyr) + AMP + diphosphate + H(+)</text>
        <dbReference type="Rhea" id="RHEA:10220"/>
        <dbReference type="Rhea" id="RHEA-COMP:9706"/>
        <dbReference type="Rhea" id="RHEA-COMP:9707"/>
        <dbReference type="ChEBI" id="CHEBI:15378"/>
        <dbReference type="ChEBI" id="CHEBI:30616"/>
        <dbReference type="ChEBI" id="CHEBI:33019"/>
        <dbReference type="ChEBI" id="CHEBI:58315"/>
        <dbReference type="ChEBI" id="CHEBI:78442"/>
        <dbReference type="ChEBI" id="CHEBI:78536"/>
        <dbReference type="ChEBI" id="CHEBI:456215"/>
        <dbReference type="EC" id="6.1.1.1"/>
    </reaction>
</comment>
<keyword evidence="5 13" id="KW-0547">Nucleotide-binding</keyword>
<dbReference type="InterPro" id="IPR054608">
    <property type="entry name" value="SYY-like_C"/>
</dbReference>
<keyword evidence="3" id="KW-0963">Cytoplasm</keyword>
<keyword evidence="6 13" id="KW-0067">ATP-binding</keyword>
<proteinExistence type="inferred from homology"/>
<feature type="domain" description="Tyrosine--tRNA ligase SYY-like C-terminal" evidence="15">
    <location>
        <begin position="423"/>
        <end position="490"/>
    </location>
</feature>
<feature type="region of interest" description="Disordered" evidence="14">
    <location>
        <begin position="34"/>
        <end position="60"/>
    </location>
</feature>
<reference evidence="16" key="2">
    <citation type="submission" date="2021-04" db="EMBL/GenBank/DDBJ databases">
        <authorList>
            <person name="Podell S."/>
        </authorList>
    </citation>
    <scope>NUCLEOTIDE SEQUENCE</scope>
    <source>
        <strain evidence="16">Hildebrandi</strain>
    </source>
</reference>